<protein>
    <recommendedName>
        <fullName evidence="4">phosphoglycolate phosphatase</fullName>
        <ecNumber evidence="4">3.1.3.18</ecNumber>
    </recommendedName>
</protein>
<name>A0ABT0M2Y4_9RHOB</name>
<comment type="caution">
    <text evidence="5">The sequence shown here is derived from an EMBL/GenBank/DDBJ whole genome shotgun (WGS) entry which is preliminary data.</text>
</comment>
<dbReference type="Gene3D" id="3.40.50.1000">
    <property type="entry name" value="HAD superfamily/HAD-like"/>
    <property type="match status" value="1"/>
</dbReference>
<sequence>MTLPPLRAVLFDKDGTLFDFAASWAGWMAGVIDTLSEGDTARADAIARAVRFDRAARAFHPSSPVIAGTLDEGADLIRPHIAPDRAEGLADYLLESSKHAAMVPPVPLAPLLQGLLARGLVLGVATNDAAESAHAHLDAAGIAGQFAHVLGYDSGYIPKPAPDMLLGFAARAGLPPGSVAMVGDSTHDLLAGRAAGMVCIGVLTGLADEATLAPHADLVLPDIGHLPDYLG</sequence>
<dbReference type="PRINTS" id="PR00413">
    <property type="entry name" value="HADHALOGNASE"/>
</dbReference>
<dbReference type="Gene3D" id="1.10.150.240">
    <property type="entry name" value="Putative phosphatase, domain 2"/>
    <property type="match status" value="1"/>
</dbReference>
<keyword evidence="6" id="KW-1185">Reference proteome</keyword>
<comment type="catalytic activity">
    <reaction evidence="1">
        <text>2-phosphoglycolate + H2O = glycolate + phosphate</text>
        <dbReference type="Rhea" id="RHEA:14369"/>
        <dbReference type="ChEBI" id="CHEBI:15377"/>
        <dbReference type="ChEBI" id="CHEBI:29805"/>
        <dbReference type="ChEBI" id="CHEBI:43474"/>
        <dbReference type="ChEBI" id="CHEBI:58033"/>
        <dbReference type="EC" id="3.1.3.18"/>
    </reaction>
</comment>
<organism evidence="5 6">
    <name type="scientific">Roseinatronobacter domitianus</name>
    <dbReference type="NCBI Taxonomy" id="2940293"/>
    <lineage>
        <taxon>Bacteria</taxon>
        <taxon>Pseudomonadati</taxon>
        <taxon>Pseudomonadota</taxon>
        <taxon>Alphaproteobacteria</taxon>
        <taxon>Rhodobacterales</taxon>
        <taxon>Paracoccaceae</taxon>
        <taxon>Roseinatronobacter</taxon>
    </lineage>
</organism>
<dbReference type="EC" id="3.1.3.18" evidence="4"/>
<dbReference type="GO" id="GO:0016787">
    <property type="term" value="F:hydrolase activity"/>
    <property type="evidence" value="ECO:0007669"/>
    <property type="project" value="UniProtKB-KW"/>
</dbReference>
<dbReference type="CDD" id="cd01427">
    <property type="entry name" value="HAD_like"/>
    <property type="match status" value="1"/>
</dbReference>
<dbReference type="SFLD" id="SFLDS00003">
    <property type="entry name" value="Haloacid_Dehalogenase"/>
    <property type="match status" value="1"/>
</dbReference>
<dbReference type="InterPro" id="IPR023214">
    <property type="entry name" value="HAD_sf"/>
</dbReference>
<proteinExistence type="inferred from homology"/>
<dbReference type="EMBL" id="JALZWP010000006">
    <property type="protein sequence ID" value="MCL1628669.1"/>
    <property type="molecule type" value="Genomic_DNA"/>
</dbReference>
<comment type="similarity">
    <text evidence="3">Belongs to the HAD-like hydrolase superfamily. CbbY/CbbZ/Gph/YieH family.</text>
</comment>
<evidence type="ECO:0000313" key="5">
    <source>
        <dbReference type="EMBL" id="MCL1628669.1"/>
    </source>
</evidence>
<evidence type="ECO:0000256" key="4">
    <source>
        <dbReference type="ARBA" id="ARBA00013078"/>
    </source>
</evidence>
<dbReference type="Proteomes" id="UP001202550">
    <property type="component" value="Unassembled WGS sequence"/>
</dbReference>
<accession>A0ABT0M2Y4</accession>
<gene>
    <name evidence="5" type="ORF">M3N55_07995</name>
</gene>
<dbReference type="SFLD" id="SFLDG01129">
    <property type="entry name" value="C1.5:_HAD__Beta-PGM__Phosphata"/>
    <property type="match status" value="1"/>
</dbReference>
<dbReference type="InterPro" id="IPR050155">
    <property type="entry name" value="HAD-like_hydrolase_sf"/>
</dbReference>
<dbReference type="InterPro" id="IPR036412">
    <property type="entry name" value="HAD-like_sf"/>
</dbReference>
<dbReference type="RefSeq" id="WP_249058004.1">
    <property type="nucleotide sequence ID" value="NZ_JALZWP010000006.1"/>
</dbReference>
<keyword evidence="5" id="KW-0378">Hydrolase</keyword>
<evidence type="ECO:0000256" key="3">
    <source>
        <dbReference type="ARBA" id="ARBA00006171"/>
    </source>
</evidence>
<dbReference type="SUPFAM" id="SSF56784">
    <property type="entry name" value="HAD-like"/>
    <property type="match status" value="1"/>
</dbReference>
<evidence type="ECO:0000256" key="2">
    <source>
        <dbReference type="ARBA" id="ARBA00004818"/>
    </source>
</evidence>
<comment type="pathway">
    <text evidence="2">Organic acid metabolism; glycolate biosynthesis; glycolate from 2-phosphoglycolate: step 1/1.</text>
</comment>
<reference evidence="5 6" key="1">
    <citation type="submission" date="2022-05" db="EMBL/GenBank/DDBJ databases">
        <title>Seasonal and diel survey of microbial diversity of the Tyrrhenian coast.</title>
        <authorList>
            <person name="Gattoni G."/>
            <person name="Corral P."/>
        </authorList>
    </citation>
    <scope>NUCLEOTIDE SEQUENCE [LARGE SCALE GENOMIC DNA]</scope>
    <source>
        <strain evidence="5 6">V10</strain>
    </source>
</reference>
<dbReference type="Pfam" id="PF00702">
    <property type="entry name" value="Hydrolase"/>
    <property type="match status" value="1"/>
</dbReference>
<dbReference type="PANTHER" id="PTHR43434:SF1">
    <property type="entry name" value="PHOSPHOGLYCOLATE PHOSPHATASE"/>
    <property type="match status" value="1"/>
</dbReference>
<dbReference type="InterPro" id="IPR006439">
    <property type="entry name" value="HAD-SF_hydro_IA"/>
</dbReference>
<evidence type="ECO:0000313" key="6">
    <source>
        <dbReference type="Proteomes" id="UP001202550"/>
    </source>
</evidence>
<evidence type="ECO:0000256" key="1">
    <source>
        <dbReference type="ARBA" id="ARBA00000830"/>
    </source>
</evidence>
<dbReference type="InterPro" id="IPR023198">
    <property type="entry name" value="PGP-like_dom2"/>
</dbReference>
<dbReference type="PANTHER" id="PTHR43434">
    <property type="entry name" value="PHOSPHOGLYCOLATE PHOSPHATASE"/>
    <property type="match status" value="1"/>
</dbReference>